<dbReference type="Proteomes" id="UP001148737">
    <property type="component" value="Unassembled WGS sequence"/>
</dbReference>
<reference evidence="1" key="1">
    <citation type="submission" date="2022-07" db="EMBL/GenBank/DDBJ databases">
        <title>Genome Sequence of Lecanicillium saksenae.</title>
        <authorList>
            <person name="Buettner E."/>
        </authorList>
    </citation>
    <scope>NUCLEOTIDE SEQUENCE</scope>
    <source>
        <strain evidence="1">VT-O1</strain>
    </source>
</reference>
<evidence type="ECO:0000313" key="1">
    <source>
        <dbReference type="EMBL" id="KAJ3488729.1"/>
    </source>
</evidence>
<evidence type="ECO:0000313" key="2">
    <source>
        <dbReference type="Proteomes" id="UP001148737"/>
    </source>
</evidence>
<organism evidence="1 2">
    <name type="scientific">Lecanicillium saksenae</name>
    <dbReference type="NCBI Taxonomy" id="468837"/>
    <lineage>
        <taxon>Eukaryota</taxon>
        <taxon>Fungi</taxon>
        <taxon>Dikarya</taxon>
        <taxon>Ascomycota</taxon>
        <taxon>Pezizomycotina</taxon>
        <taxon>Sordariomycetes</taxon>
        <taxon>Hypocreomycetidae</taxon>
        <taxon>Hypocreales</taxon>
        <taxon>Cordycipitaceae</taxon>
        <taxon>Lecanicillium</taxon>
    </lineage>
</organism>
<protein>
    <submittedName>
        <fullName evidence="1">Uncharacterized protein</fullName>
    </submittedName>
</protein>
<accession>A0ACC1QSC3</accession>
<sequence>MGSATRRYAVLALATSVAASFQPKYPIDPKMVKGCTWFFDNGGADVLACKDVPAANDCTLQQFLYWNPSVGPNCDNFPVNQSYCVEGPPPPVTTTSKPPTTTRTSTTTPPPSSTKPSNGITTPTPTQPGMVDNCNKFYFVKNGESCEGITRANGISLTEFSSWNKDVGDKCDGLWANVYACVSVIG</sequence>
<dbReference type="EMBL" id="JANAKD010000772">
    <property type="protein sequence ID" value="KAJ3488729.1"/>
    <property type="molecule type" value="Genomic_DNA"/>
</dbReference>
<name>A0ACC1QSC3_9HYPO</name>
<gene>
    <name evidence="1" type="ORF">NLG97_g6143</name>
</gene>
<keyword evidence="2" id="KW-1185">Reference proteome</keyword>
<comment type="caution">
    <text evidence="1">The sequence shown here is derived from an EMBL/GenBank/DDBJ whole genome shotgun (WGS) entry which is preliminary data.</text>
</comment>
<proteinExistence type="predicted"/>